<evidence type="ECO:0000256" key="8">
    <source>
        <dbReference type="ARBA" id="ARBA00023123"/>
    </source>
</evidence>
<dbReference type="Gene3D" id="1.20.120.720">
    <property type="entry name" value="Myosin VI head, motor domain, U50 subdomain"/>
    <property type="match status" value="1"/>
</dbReference>
<dbReference type="FunFam" id="1.25.40.530:FF:000004">
    <property type="entry name" value="Myosin VIIA"/>
    <property type="match status" value="1"/>
</dbReference>
<evidence type="ECO:0000313" key="19">
    <source>
        <dbReference type="EMBL" id="KAL2096476.1"/>
    </source>
</evidence>
<dbReference type="GO" id="GO:0005902">
    <property type="term" value="C:microvillus"/>
    <property type="evidence" value="ECO:0007669"/>
    <property type="project" value="UniProtKB-ARBA"/>
</dbReference>
<dbReference type="PANTHER" id="PTHR22692">
    <property type="entry name" value="MYOSIN VII, XV"/>
    <property type="match status" value="1"/>
</dbReference>
<feature type="domain" description="MyTH4" evidence="17">
    <location>
        <begin position="1087"/>
        <end position="1323"/>
    </location>
</feature>
<feature type="domain" description="PID" evidence="14">
    <location>
        <begin position="2163"/>
        <end position="2190"/>
    </location>
</feature>
<dbReference type="InterPro" id="IPR000048">
    <property type="entry name" value="IQ_motif_EF-hand-BS"/>
</dbReference>
<dbReference type="InterPro" id="IPR036961">
    <property type="entry name" value="Kinesin_motor_dom_sf"/>
</dbReference>
<dbReference type="PROSITE" id="PS51456">
    <property type="entry name" value="MYOSIN_MOTOR"/>
    <property type="match status" value="1"/>
</dbReference>
<dbReference type="SUPFAM" id="SSF50044">
    <property type="entry name" value="SH3-domain"/>
    <property type="match status" value="1"/>
</dbReference>
<dbReference type="SMART" id="SM00015">
    <property type="entry name" value="IQ"/>
    <property type="match status" value="4"/>
</dbReference>
<dbReference type="InterPro" id="IPR002404">
    <property type="entry name" value="IRS_PTB"/>
</dbReference>
<dbReference type="SMART" id="SM00326">
    <property type="entry name" value="SH3"/>
    <property type="match status" value="1"/>
</dbReference>
<evidence type="ECO:0000256" key="2">
    <source>
        <dbReference type="ARBA" id="ARBA00008314"/>
    </source>
</evidence>
<evidence type="ECO:0000256" key="12">
    <source>
        <dbReference type="PROSITE-ProRule" id="PRU00782"/>
    </source>
</evidence>
<feature type="domain" description="MyTH4" evidence="17">
    <location>
        <begin position="1779"/>
        <end position="1928"/>
    </location>
</feature>
<feature type="region of interest" description="Disordered" evidence="13">
    <location>
        <begin position="960"/>
        <end position="1007"/>
    </location>
</feature>
<dbReference type="PROSITE" id="PS01179">
    <property type="entry name" value="PID"/>
    <property type="match status" value="1"/>
</dbReference>
<evidence type="ECO:0000256" key="4">
    <source>
        <dbReference type="ARBA" id="ARBA00022490"/>
    </source>
</evidence>
<accession>A0ABD1KBE0</accession>
<dbReference type="Gene3D" id="1.20.80.10">
    <property type="match status" value="2"/>
</dbReference>
<dbReference type="PROSITE" id="PS50002">
    <property type="entry name" value="SH3"/>
    <property type="match status" value="1"/>
</dbReference>
<dbReference type="Pfam" id="PF24123">
    <property type="entry name" value="Myosin_VII_N"/>
    <property type="match status" value="1"/>
</dbReference>
<dbReference type="CDD" id="cd13199">
    <property type="entry name" value="FERM_C2_MyoVII"/>
    <property type="match status" value="1"/>
</dbReference>
<dbReference type="SUPFAM" id="SSF52540">
    <property type="entry name" value="P-loop containing nucleoside triphosphate hydrolases"/>
    <property type="match status" value="2"/>
</dbReference>
<comment type="caution">
    <text evidence="19">The sequence shown here is derived from an EMBL/GenBank/DDBJ whole genome shotgun (WGS) entry which is preliminary data.</text>
</comment>
<protein>
    <recommendedName>
        <fullName evidence="21">Unconventional myosin-VIIa</fullName>
    </recommendedName>
</protein>
<dbReference type="FunFam" id="3.10.20.90:FF:000051">
    <property type="entry name" value="Unconventional myosin-VIIa"/>
    <property type="match status" value="1"/>
</dbReference>
<feature type="compositionally biased region" description="Basic and acidic residues" evidence="13">
    <location>
        <begin position="960"/>
        <end position="1006"/>
    </location>
</feature>
<dbReference type="InterPro" id="IPR029071">
    <property type="entry name" value="Ubiquitin-like_domsf"/>
</dbReference>
<dbReference type="Gene3D" id="2.30.29.30">
    <property type="entry name" value="Pleckstrin-homology domain (PH domain)/Phosphotyrosine-binding domain (PTB)"/>
    <property type="match status" value="2"/>
</dbReference>
<dbReference type="CDD" id="cd01381">
    <property type="entry name" value="MYSc_Myo7"/>
    <property type="match status" value="1"/>
</dbReference>
<dbReference type="Pfam" id="PF02174">
    <property type="entry name" value="IRS"/>
    <property type="match status" value="1"/>
</dbReference>
<dbReference type="EMBL" id="JBHFQA010000007">
    <property type="protein sequence ID" value="KAL2096476.1"/>
    <property type="molecule type" value="Genomic_DNA"/>
</dbReference>
<dbReference type="SUPFAM" id="SSF54236">
    <property type="entry name" value="Ubiquitin-like"/>
    <property type="match status" value="2"/>
</dbReference>
<dbReference type="PANTHER" id="PTHR22692:SF34">
    <property type="entry name" value="MYOSIN VIIA"/>
    <property type="match status" value="1"/>
</dbReference>
<dbReference type="PROSITE" id="PS50057">
    <property type="entry name" value="FERM_3"/>
    <property type="match status" value="2"/>
</dbReference>
<dbReference type="Pfam" id="PF21989">
    <property type="entry name" value="RA_2"/>
    <property type="match status" value="2"/>
</dbReference>
<dbReference type="SUPFAM" id="SSF50729">
    <property type="entry name" value="PH domain-like"/>
    <property type="match status" value="1"/>
</dbReference>
<dbReference type="SUPFAM" id="SSF47031">
    <property type="entry name" value="Second domain of FERM"/>
    <property type="match status" value="2"/>
</dbReference>
<dbReference type="CDD" id="cd23767">
    <property type="entry name" value="IQCD"/>
    <property type="match status" value="1"/>
</dbReference>
<evidence type="ECO:0000256" key="1">
    <source>
        <dbReference type="ARBA" id="ARBA00004496"/>
    </source>
</evidence>
<evidence type="ECO:0000256" key="13">
    <source>
        <dbReference type="SAM" id="MobiDB-lite"/>
    </source>
</evidence>
<sequence>MYKRRDYVELYEKDEAKWVLLRNVNTVFKHSTLLPGDYVWLDLATGREFGVPIGAVVKLCDSGQIQVLDDEGNEHWISPQNATNIKPMHPTSIHGVEDMIRLGDLNEAGILRNLLIRYREHLIYTYTGSILVAVNPYQLLPIYTADQIRLYTNKKIGEMPPHIFAIADNCYFNMQRNNKDQCCIISGESGAGKTESTKLILQFLAAISGQHSWIEQQVLEANPILEGKAPHSWCKQALRHTNYNINAFGNAKTIRNDNSSRFGKYIDIHFNKRGAIEGAKIEQYLLEKSRVCRQAQDERNYHVFYCMMEGMSPDQKKKLGLTKARDYTYLTIGNCTVCDGRNDQKEYSNIRSAMKVLMFTDTENWEIFKLLGAILHMGNLRYEARTYDNLDACEVVRCPHLNTAAILLEVDMKDLMNCLTSRTIITRGETVSTPLSMEQALDVRDAFVKGIYGRLFVWIVEKINAAIYKPPTYHPKVMRRSIGLLDIFGFENFTVNSFEQLCINFANENLQQFFVRHVFKLEQEEYNLEHINWQHIEFTDNQDALDMIAIKPMNIISLIDEESKFPRGTDSTMLNKLNHQHKLNTNYIPPKNTYETQFGIQHFAGVVFYETRGFLEKNRDTLHGDIIQLVHSSKNKFIKQIFQADVAMFLCGYVPGGTIGQPGTPPLFKGADTRKRSPTLSSQFKRSLELLMRTLSVCQPFFVRCIKPNEFKKPMLFDRELCVRQLRYSGMMETIRIRRAGYPIRYTFVEFVDRYRVLMPGVKPAYKQEDLRGTCQRIAEAVLGRDDDWQMGKTKIFLKDHHDMLLEIERDKAITDKVILIQKVVRGFKDRSNFLRIRKSAVLIQKTWRGHQCRKNYGAMRAGFARLQALYRSRKLYQTYHVARHRITLYQARCRGYLVRRAFRHRLWAVITIQTYTRGMIARRLYKRLKGEYKRRLEAEKMRLAEEEKLRYQMSAKRAKAEAEKKHQERLAQLAREDAAREKKEREEARRKKEMVEQMEKARQEPVNDSDMVDKMFGFLGTTSSFPGQEGQAPAGFEDLESSQKDIEEEDLDEALPLPEDDLDDLSEYKFAKFAATYFQGTTTHTYVRRPLKQPLLFHDDEGDQLAALAVWITVLRFMGDLPEPKYHTAISDGSEKIPVMTKIYETLGKKTYKRELQALQGEGENALIDSQKRSSVRHKLVSLTLKKKSKITEEVTKRLNDGEYTVHGNSMLEDRPTSNLEKLHFIIGNGILRPTLRDEIYCQICKQLTQNPSKSSHARGWILMSLCVGCFSPSDKFVKYLRNFINGGPPGYAPYCEERLRRTFVNGTRTQPPSWLELQATKSKKPIMLPVTFMDGTTKTLLTDSATTARELCNALSDKINLRDRFGFSLYIALFDKVSSLGSGGDHVMDAVSQCEQYAKEQGAQERNAPWRLFFRKEIFTPWHNPSEDGVATNLIYQQVVRGVKFGEYRCDREDLSDLASQQYYVDYGSEILVERLISLIPSYIPDREMSSSKSIEKWAHFIMAAHKKGIYAQNRMDPQKVKEEVVDFARYKWPLLFSRFYEAFKFSGPSLPKNDVIVAVNWTGVYFVDEQEQVLLELSFPEITAVSSSRGGKLQGQSFTLATIKGDEYTFTSNNAEDIRELVVTFLEGLRNRSKFVVALQDNPNPVGDDSTFLSFAKGDLIMLDQDTGEHVMTSGWAHGVNDRSKLQGDFPADCVYVLPTVTKPPPEIVALVTMTPDQRQETIRLSHITLSGGEEEQVKPYTLEEYSYDYFRPPPKHTLSRVMITKNRGKDKLWCCTREPLKQPLLKKVLGHEELSQEACMAFVAMMKYMGDYPSKRTRSVNELTDQIFEGALKAEPLKDEIFSQIIKQLTENHVKYSEEKGWELLWLCTGLFPPSNVLLPHVQRFLQSKRHHPLAQDCMQRLQKALRNGSRKYPPHLVEVEAIQHKTTQIFHKVYFPDDTDEAFEVESSTKAKDFCQNIADRLLLKSPEGFSLFVKISDKVISVPEGDFFFDFVRHLTDWIKKARPTKDGIVPSLTYQVFFMKKLWTNTVPGKDSFADSIFHYYQELPKYLRGYHKCSREEVFQLGALIYRVKFEDDKSHFPSIPKMLKELIPQDLIRQLSPDDWKRSVVAYFNRQSGKSREEAKLMFLKIIFKWQTFGSAFFEVKQTTEPNYPEILLIAINKHGVSLIDPKTKDILVTHPFTKISNWSSGNTYFHITIGNLVRGSKLLCETSLGYKMDDLLTSYISQMLTSMSKQRSSRGQSNWGRVFPSHVWRMSRSPSHSSAGSGRSSPLLRTASSQDLLLPNGGAVWVGCGGGGGEGTSSSPLLPTSTQDLLLPNGGAVWVGGGGGDGASYSSSHSSEDDYPITRL</sequence>
<dbReference type="GO" id="GO:0016459">
    <property type="term" value="C:myosin complex"/>
    <property type="evidence" value="ECO:0007669"/>
    <property type="project" value="UniProtKB-KW"/>
</dbReference>
<keyword evidence="8 12" id="KW-0518">Myosin</keyword>
<evidence type="ECO:0000259" key="18">
    <source>
        <dbReference type="PROSITE" id="PS51456"/>
    </source>
</evidence>
<dbReference type="Gene3D" id="2.30.30.40">
    <property type="entry name" value="SH3 Domains"/>
    <property type="match status" value="1"/>
</dbReference>
<evidence type="ECO:0000256" key="11">
    <source>
        <dbReference type="PROSITE-ProRule" id="PRU00192"/>
    </source>
</evidence>
<comment type="similarity">
    <text evidence="2 12">Belongs to the TRAFAC class myosin-kinesin ATPase superfamily. Myosin family.</text>
</comment>
<evidence type="ECO:0000256" key="3">
    <source>
        <dbReference type="ARBA" id="ARBA00022443"/>
    </source>
</evidence>
<keyword evidence="7 12" id="KW-0067">ATP-binding</keyword>
<dbReference type="Pfam" id="PF00784">
    <property type="entry name" value="MyTH4"/>
    <property type="match status" value="2"/>
</dbReference>
<dbReference type="Gene3D" id="6.20.240.20">
    <property type="match status" value="1"/>
</dbReference>
<dbReference type="Gene3D" id="3.40.850.10">
    <property type="entry name" value="Kinesin motor domain"/>
    <property type="match status" value="1"/>
</dbReference>
<dbReference type="Pfam" id="PF00063">
    <property type="entry name" value="Myosin_head"/>
    <property type="match status" value="1"/>
</dbReference>
<dbReference type="InterPro" id="IPR036106">
    <property type="entry name" value="MYSc_Myo7"/>
</dbReference>
<dbReference type="InterPro" id="IPR051567">
    <property type="entry name" value="Unconventional_Myosin_ATPase"/>
</dbReference>
<keyword evidence="9 12" id="KW-0505">Motor protein</keyword>
<feature type="region of interest" description="Disordered" evidence="13">
    <location>
        <begin position="2331"/>
        <end position="2354"/>
    </location>
</feature>
<dbReference type="CDD" id="cd17093">
    <property type="entry name" value="FERM2_F1_Myosin-VII"/>
    <property type="match status" value="1"/>
</dbReference>
<evidence type="ECO:0000256" key="5">
    <source>
        <dbReference type="ARBA" id="ARBA00022737"/>
    </source>
</evidence>
<dbReference type="CDD" id="cd17092">
    <property type="entry name" value="FERM1_F1_Myosin-VII"/>
    <property type="match status" value="1"/>
</dbReference>
<dbReference type="InterPro" id="IPR001452">
    <property type="entry name" value="SH3_domain"/>
</dbReference>
<dbReference type="GO" id="GO:0009887">
    <property type="term" value="P:animal organ morphogenesis"/>
    <property type="evidence" value="ECO:0007669"/>
    <property type="project" value="UniProtKB-ARBA"/>
</dbReference>
<dbReference type="FunFam" id="1.10.10.820:FF:000001">
    <property type="entry name" value="Myosin heavy chain"/>
    <property type="match status" value="1"/>
</dbReference>
<dbReference type="InterPro" id="IPR038185">
    <property type="entry name" value="MyTH4_dom_sf"/>
</dbReference>
<dbReference type="InterPro" id="IPR036028">
    <property type="entry name" value="SH3-like_dom_sf"/>
</dbReference>
<keyword evidence="5" id="KW-0677">Repeat</keyword>
<dbReference type="SMART" id="SM00295">
    <property type="entry name" value="B41"/>
    <property type="match status" value="2"/>
</dbReference>
<dbReference type="InterPro" id="IPR000299">
    <property type="entry name" value="FERM_domain"/>
</dbReference>
<organism evidence="19 20">
    <name type="scientific">Coilia grayii</name>
    <name type="common">Gray's grenadier anchovy</name>
    <dbReference type="NCBI Taxonomy" id="363190"/>
    <lineage>
        <taxon>Eukaryota</taxon>
        <taxon>Metazoa</taxon>
        <taxon>Chordata</taxon>
        <taxon>Craniata</taxon>
        <taxon>Vertebrata</taxon>
        <taxon>Euteleostomi</taxon>
        <taxon>Actinopterygii</taxon>
        <taxon>Neopterygii</taxon>
        <taxon>Teleostei</taxon>
        <taxon>Clupei</taxon>
        <taxon>Clupeiformes</taxon>
        <taxon>Clupeoidei</taxon>
        <taxon>Engraulidae</taxon>
        <taxon>Coilinae</taxon>
        <taxon>Coilia</taxon>
    </lineage>
</organism>
<dbReference type="GO" id="GO:0005737">
    <property type="term" value="C:cytoplasm"/>
    <property type="evidence" value="ECO:0007669"/>
    <property type="project" value="UniProtKB-SubCell"/>
</dbReference>
<feature type="domain" description="FERM" evidence="16">
    <location>
        <begin position="1934"/>
        <end position="2237"/>
    </location>
</feature>
<keyword evidence="20" id="KW-1185">Reference proteome</keyword>
<keyword evidence="4" id="KW-0963">Cytoplasm</keyword>
<dbReference type="Gene3D" id="1.20.58.530">
    <property type="match status" value="1"/>
</dbReference>
<dbReference type="InterPro" id="IPR006020">
    <property type="entry name" value="PTB/PI_dom"/>
</dbReference>
<dbReference type="PRINTS" id="PR00193">
    <property type="entry name" value="MYOSINHEAVY"/>
</dbReference>
<dbReference type="GO" id="GO:0045177">
    <property type="term" value="C:apical part of cell"/>
    <property type="evidence" value="ECO:0007669"/>
    <property type="project" value="UniProtKB-ARBA"/>
</dbReference>
<dbReference type="FunFam" id="1.20.80.10:FF:000013">
    <property type="entry name" value="Unconventional myosin-VIIa"/>
    <property type="match status" value="1"/>
</dbReference>
<dbReference type="InterPro" id="IPR035963">
    <property type="entry name" value="FERM_2"/>
</dbReference>
<dbReference type="InterPro" id="IPR019748">
    <property type="entry name" value="FERM_central"/>
</dbReference>
<evidence type="ECO:0000256" key="10">
    <source>
        <dbReference type="ARBA" id="ARBA00023203"/>
    </source>
</evidence>
<dbReference type="GO" id="GO:0003779">
    <property type="term" value="F:actin binding"/>
    <property type="evidence" value="ECO:0007669"/>
    <property type="project" value="UniProtKB-KW"/>
</dbReference>
<evidence type="ECO:0000259" key="17">
    <source>
        <dbReference type="PROSITE" id="PS51016"/>
    </source>
</evidence>
<evidence type="ECO:0000256" key="7">
    <source>
        <dbReference type="ARBA" id="ARBA00022840"/>
    </source>
</evidence>
<evidence type="ECO:0000259" key="15">
    <source>
        <dbReference type="PROSITE" id="PS50002"/>
    </source>
</evidence>
<dbReference type="CDD" id="cd13198">
    <property type="entry name" value="FERM_C1_MyoVII"/>
    <property type="match status" value="1"/>
</dbReference>
<dbReference type="PROSITE" id="PS51016">
    <property type="entry name" value="MYTH4"/>
    <property type="match status" value="2"/>
</dbReference>
<dbReference type="InterPro" id="IPR011993">
    <property type="entry name" value="PH-like_dom_sf"/>
</dbReference>
<dbReference type="SMART" id="SM00242">
    <property type="entry name" value="MYSc"/>
    <property type="match status" value="1"/>
</dbReference>
<dbReference type="PROSITE" id="PS50096">
    <property type="entry name" value="IQ"/>
    <property type="match status" value="3"/>
</dbReference>
<comment type="subcellular location">
    <subcellularLocation>
        <location evidence="1">Cytoplasm</location>
    </subcellularLocation>
</comment>
<proteinExistence type="inferred from homology"/>
<dbReference type="GO" id="GO:0007423">
    <property type="term" value="P:sensory organ development"/>
    <property type="evidence" value="ECO:0007669"/>
    <property type="project" value="UniProtKB-ARBA"/>
</dbReference>
<dbReference type="FunFam" id="2.30.29.30:FF:000079">
    <property type="entry name" value="unconventional myosin-VIIa"/>
    <property type="match status" value="1"/>
</dbReference>
<evidence type="ECO:0008006" key="21">
    <source>
        <dbReference type="Google" id="ProtNLM"/>
    </source>
</evidence>
<dbReference type="InterPro" id="IPR057130">
    <property type="entry name" value="Myosin_VII_N"/>
</dbReference>
<dbReference type="InterPro" id="IPR041794">
    <property type="entry name" value="MyoVII_FERM_C2"/>
</dbReference>
<dbReference type="InterPro" id="IPR001609">
    <property type="entry name" value="Myosin_head_motor_dom-like"/>
</dbReference>
<feature type="region of interest" description="Actin-binding" evidence="12">
    <location>
        <begin position="688"/>
        <end position="710"/>
    </location>
</feature>
<feature type="binding site" evidence="12">
    <location>
        <begin position="187"/>
        <end position="194"/>
    </location>
    <ligand>
        <name>ATP</name>
        <dbReference type="ChEBI" id="CHEBI:30616"/>
    </ligand>
</feature>
<evidence type="ECO:0000256" key="6">
    <source>
        <dbReference type="ARBA" id="ARBA00022741"/>
    </source>
</evidence>
<dbReference type="GO" id="GO:0005524">
    <property type="term" value="F:ATP binding"/>
    <property type="evidence" value="ECO:0007669"/>
    <property type="project" value="UniProtKB-UniRule"/>
</dbReference>
<keyword evidence="6 12" id="KW-0547">Nucleotide-binding</keyword>
<dbReference type="InterPro" id="IPR027417">
    <property type="entry name" value="P-loop_NTPase"/>
</dbReference>
<keyword evidence="3 11" id="KW-0728">SH3 domain</keyword>
<dbReference type="InterPro" id="IPR000857">
    <property type="entry name" value="MyTH4_dom"/>
</dbReference>
<dbReference type="Pfam" id="PF21998">
    <property type="entry name" value="FERM_C1_MyoVII"/>
    <property type="match status" value="1"/>
</dbReference>
<reference evidence="19 20" key="1">
    <citation type="submission" date="2024-09" db="EMBL/GenBank/DDBJ databases">
        <title>A chromosome-level genome assembly of Gray's grenadier anchovy, Coilia grayii.</title>
        <authorList>
            <person name="Fu Z."/>
        </authorList>
    </citation>
    <scope>NUCLEOTIDE SEQUENCE [LARGE SCALE GENOMIC DNA]</scope>
    <source>
        <strain evidence="19">G4</strain>
        <tissue evidence="19">Muscle</tissue>
    </source>
</reference>
<dbReference type="InterPro" id="IPR014352">
    <property type="entry name" value="FERM/acyl-CoA-bd_prot_sf"/>
</dbReference>
<feature type="domain" description="FERM" evidence="16">
    <location>
        <begin position="1328"/>
        <end position="1636"/>
    </location>
</feature>
<dbReference type="GO" id="GO:0007605">
    <property type="term" value="P:sensory perception of sound"/>
    <property type="evidence" value="ECO:0007669"/>
    <property type="project" value="UniProtKB-ARBA"/>
</dbReference>
<dbReference type="GO" id="GO:0003774">
    <property type="term" value="F:cytoskeletal motor activity"/>
    <property type="evidence" value="ECO:0007669"/>
    <property type="project" value="UniProtKB-UniRule"/>
</dbReference>
<feature type="domain" description="SH3" evidence="15">
    <location>
        <begin position="1634"/>
        <end position="1703"/>
    </location>
</feature>
<dbReference type="CDD" id="cd14473">
    <property type="entry name" value="FERM_B-lobe"/>
    <property type="match status" value="2"/>
</dbReference>
<dbReference type="FunFam" id="3.10.20.90:FF:000036">
    <property type="entry name" value="Unconventional myosin-VIIa"/>
    <property type="match status" value="1"/>
</dbReference>
<dbReference type="Gene3D" id="3.10.20.90">
    <property type="entry name" value="Phosphatidylinositol 3-kinase Catalytic Subunit, Chain A, domain 1"/>
    <property type="match status" value="2"/>
</dbReference>
<dbReference type="Gene3D" id="1.10.10.820">
    <property type="match status" value="1"/>
</dbReference>
<dbReference type="Proteomes" id="UP001591681">
    <property type="component" value="Unassembled WGS sequence"/>
</dbReference>
<feature type="domain" description="Myosin motor" evidence="18">
    <location>
        <begin position="94"/>
        <end position="811"/>
    </location>
</feature>
<evidence type="ECO:0000313" key="20">
    <source>
        <dbReference type="Proteomes" id="UP001591681"/>
    </source>
</evidence>
<evidence type="ECO:0000259" key="14">
    <source>
        <dbReference type="PROSITE" id="PS01179"/>
    </source>
</evidence>
<dbReference type="FunFam" id="2.30.30.40:FF:000113">
    <property type="entry name" value="unconventional myosin-VIIa"/>
    <property type="match status" value="1"/>
</dbReference>
<evidence type="ECO:0000256" key="9">
    <source>
        <dbReference type="ARBA" id="ARBA00023175"/>
    </source>
</evidence>
<keyword evidence="10 12" id="KW-0009">Actin-binding</keyword>
<dbReference type="Gene3D" id="1.25.40.530">
    <property type="entry name" value="MyTH4 domain"/>
    <property type="match status" value="2"/>
</dbReference>
<dbReference type="FunFam" id="1.20.80.10:FF:000012">
    <property type="entry name" value="Myosin VIIA"/>
    <property type="match status" value="1"/>
</dbReference>
<dbReference type="FunFam" id="2.30.29.30:FF:000075">
    <property type="entry name" value="unconventional myosin-VIIa"/>
    <property type="match status" value="1"/>
</dbReference>
<dbReference type="GO" id="GO:0030182">
    <property type="term" value="P:neuron differentiation"/>
    <property type="evidence" value="ECO:0007669"/>
    <property type="project" value="UniProtKB-ARBA"/>
</dbReference>
<dbReference type="Gene3D" id="1.20.5.190">
    <property type="match status" value="2"/>
</dbReference>
<dbReference type="InterPro" id="IPR019749">
    <property type="entry name" value="Band_41_domain"/>
</dbReference>
<name>A0ABD1KBE0_9TELE</name>
<dbReference type="InterPro" id="IPR041793">
    <property type="entry name" value="MyoVII_FERM_C1"/>
</dbReference>
<dbReference type="Pfam" id="PF00612">
    <property type="entry name" value="IQ"/>
    <property type="match status" value="4"/>
</dbReference>
<evidence type="ECO:0000259" key="16">
    <source>
        <dbReference type="PROSITE" id="PS50057"/>
    </source>
</evidence>
<gene>
    <name evidence="19" type="ORF">ACEWY4_008624</name>
</gene>
<dbReference type="SMART" id="SM00139">
    <property type="entry name" value="MyTH4"/>
    <property type="match status" value="2"/>
</dbReference>